<dbReference type="AlphaFoldDB" id="A0AA88P105"/>
<evidence type="ECO:0000256" key="2">
    <source>
        <dbReference type="ARBA" id="ARBA00022729"/>
    </source>
</evidence>
<dbReference type="SUPFAM" id="SSF48726">
    <property type="entry name" value="Immunoglobulin"/>
    <property type="match status" value="1"/>
</dbReference>
<feature type="signal peptide" evidence="6">
    <location>
        <begin position="1"/>
        <end position="20"/>
    </location>
</feature>
<dbReference type="Gene3D" id="2.60.40.10">
    <property type="entry name" value="Immunoglobulins"/>
    <property type="match status" value="1"/>
</dbReference>
<name>A0AA88P105_TACVA</name>
<evidence type="ECO:0000313" key="8">
    <source>
        <dbReference type="Proteomes" id="UP001187315"/>
    </source>
</evidence>
<protein>
    <submittedName>
        <fullName evidence="7">Uncharacterized protein</fullName>
    </submittedName>
</protein>
<sequence length="361" mass="40572">MATAIQLVFFLYILVPFTVCDDVFKLVNSSVQLDIQEHLDKSFSILFWTFKNKDINIMRYIRNSQPIVPEGYKERVEFNEETYSLTLKNLQKNDSGIYEAKALGDRIVTVATYQLKVLDPVEKPVFTASLQSNDTCNVTLTCEAQKLSVTSHCHNDNCDMMEKKISGDTFPLLSLYVSKSFIICNHSNPVSWKNTTMEIKHVKQLCPNKEPKPEETSGHMTNMIIIISVISVVIVLVIAFIVIFFQKNKAICQNRKNDAVPDSVNTIYEEVDAKNKGGKKAESVEMSENHATPSTVYYTVGMPVPTCSNDESTGMDIKKVNPSDSEFYETHQNEGGQWNADSAVLPQTIYSTVNKAGKTCV</sequence>
<dbReference type="Proteomes" id="UP001187315">
    <property type="component" value="Unassembled WGS sequence"/>
</dbReference>
<dbReference type="GO" id="GO:0016020">
    <property type="term" value="C:membrane"/>
    <property type="evidence" value="ECO:0007669"/>
    <property type="project" value="UniProtKB-SubCell"/>
</dbReference>
<comment type="subcellular location">
    <subcellularLocation>
        <location evidence="1">Membrane</location>
    </subcellularLocation>
</comment>
<proteinExistence type="predicted"/>
<dbReference type="InterPro" id="IPR036179">
    <property type="entry name" value="Ig-like_dom_sf"/>
</dbReference>
<feature type="chain" id="PRO_5041659484" evidence="6">
    <location>
        <begin position="21"/>
        <end position="361"/>
    </location>
</feature>
<keyword evidence="3 5" id="KW-0472">Membrane</keyword>
<gene>
    <name evidence="7" type="ORF">Q7C36_000355</name>
</gene>
<keyword evidence="5" id="KW-1133">Transmembrane helix</keyword>
<keyword evidence="2 6" id="KW-0732">Signal</keyword>
<dbReference type="InterPro" id="IPR015631">
    <property type="entry name" value="CD2/SLAM_rcpt"/>
</dbReference>
<accession>A0AA88P105</accession>
<keyword evidence="5" id="KW-0812">Transmembrane</keyword>
<dbReference type="EMBL" id="JAVHJS010000001">
    <property type="protein sequence ID" value="KAK2868484.1"/>
    <property type="molecule type" value="Genomic_DNA"/>
</dbReference>
<feature type="transmembrane region" description="Helical" evidence="5">
    <location>
        <begin position="223"/>
        <end position="245"/>
    </location>
</feature>
<dbReference type="PANTHER" id="PTHR12080">
    <property type="entry name" value="SIGNALING LYMPHOCYTIC ACTIVATION MOLECULE"/>
    <property type="match status" value="1"/>
</dbReference>
<evidence type="ECO:0000256" key="3">
    <source>
        <dbReference type="ARBA" id="ARBA00023136"/>
    </source>
</evidence>
<evidence type="ECO:0000256" key="4">
    <source>
        <dbReference type="ARBA" id="ARBA00023180"/>
    </source>
</evidence>
<dbReference type="InterPro" id="IPR013783">
    <property type="entry name" value="Ig-like_fold"/>
</dbReference>
<evidence type="ECO:0000256" key="6">
    <source>
        <dbReference type="SAM" id="SignalP"/>
    </source>
</evidence>
<keyword evidence="8" id="KW-1185">Reference proteome</keyword>
<evidence type="ECO:0000256" key="1">
    <source>
        <dbReference type="ARBA" id="ARBA00004370"/>
    </source>
</evidence>
<dbReference type="PANTHER" id="PTHR12080:SF56">
    <property type="entry name" value="NATURAL KILLER CELL RECEPTOR 2B4"/>
    <property type="match status" value="1"/>
</dbReference>
<keyword evidence="4" id="KW-0325">Glycoprotein</keyword>
<organism evidence="7 8">
    <name type="scientific">Tachysurus vachellii</name>
    <name type="common">Darkbarbel catfish</name>
    <name type="synonym">Pelteobagrus vachellii</name>
    <dbReference type="NCBI Taxonomy" id="175792"/>
    <lineage>
        <taxon>Eukaryota</taxon>
        <taxon>Metazoa</taxon>
        <taxon>Chordata</taxon>
        <taxon>Craniata</taxon>
        <taxon>Vertebrata</taxon>
        <taxon>Euteleostomi</taxon>
        <taxon>Actinopterygii</taxon>
        <taxon>Neopterygii</taxon>
        <taxon>Teleostei</taxon>
        <taxon>Ostariophysi</taxon>
        <taxon>Siluriformes</taxon>
        <taxon>Bagridae</taxon>
        <taxon>Tachysurus</taxon>
    </lineage>
</organism>
<evidence type="ECO:0000256" key="5">
    <source>
        <dbReference type="SAM" id="Phobius"/>
    </source>
</evidence>
<evidence type="ECO:0000313" key="7">
    <source>
        <dbReference type="EMBL" id="KAK2868484.1"/>
    </source>
</evidence>
<reference evidence="7" key="1">
    <citation type="submission" date="2023-08" db="EMBL/GenBank/DDBJ databases">
        <title>Pelteobagrus vachellii genome.</title>
        <authorList>
            <person name="Liu H."/>
        </authorList>
    </citation>
    <scope>NUCLEOTIDE SEQUENCE</scope>
    <source>
        <strain evidence="7">PRFRI_2022a</strain>
        <tissue evidence="7">Muscle</tissue>
    </source>
</reference>
<comment type="caution">
    <text evidence="7">The sequence shown here is derived from an EMBL/GenBank/DDBJ whole genome shotgun (WGS) entry which is preliminary data.</text>
</comment>